<reference evidence="1" key="1">
    <citation type="submission" date="2021-08" db="EMBL/GenBank/DDBJ databases">
        <title>The first chromosome-level gecko genome reveals the dynamic sex chromosomes of Neotropical dwarf geckos (Sphaerodactylidae: Sphaerodactylus).</title>
        <authorList>
            <person name="Pinto B.J."/>
            <person name="Keating S.E."/>
            <person name="Gamble T."/>
        </authorList>
    </citation>
    <scope>NUCLEOTIDE SEQUENCE</scope>
    <source>
        <strain evidence="1">TG3544</strain>
    </source>
</reference>
<dbReference type="Proteomes" id="UP000827872">
    <property type="component" value="Linkage Group LG04"/>
</dbReference>
<evidence type="ECO:0000313" key="2">
    <source>
        <dbReference type="Proteomes" id="UP000827872"/>
    </source>
</evidence>
<keyword evidence="2" id="KW-1185">Reference proteome</keyword>
<evidence type="ECO:0000313" key="1">
    <source>
        <dbReference type="EMBL" id="KAH8005971.1"/>
    </source>
</evidence>
<protein>
    <submittedName>
        <fullName evidence="1">Uncharacterized protein</fullName>
    </submittedName>
</protein>
<proteinExistence type="predicted"/>
<name>A0ACB8FLK7_9SAUR</name>
<accession>A0ACB8FLK7</accession>
<organism evidence="1 2">
    <name type="scientific">Sphaerodactylus townsendi</name>
    <dbReference type="NCBI Taxonomy" id="933632"/>
    <lineage>
        <taxon>Eukaryota</taxon>
        <taxon>Metazoa</taxon>
        <taxon>Chordata</taxon>
        <taxon>Craniata</taxon>
        <taxon>Vertebrata</taxon>
        <taxon>Euteleostomi</taxon>
        <taxon>Lepidosauria</taxon>
        <taxon>Squamata</taxon>
        <taxon>Bifurcata</taxon>
        <taxon>Gekkota</taxon>
        <taxon>Sphaerodactylidae</taxon>
        <taxon>Sphaerodactylus</taxon>
    </lineage>
</organism>
<dbReference type="EMBL" id="CM037617">
    <property type="protein sequence ID" value="KAH8005971.1"/>
    <property type="molecule type" value="Genomic_DNA"/>
</dbReference>
<comment type="caution">
    <text evidence="1">The sequence shown here is derived from an EMBL/GenBank/DDBJ whole genome shotgun (WGS) entry which is preliminary data.</text>
</comment>
<gene>
    <name evidence="1" type="ORF">K3G42_031620</name>
</gene>
<sequence length="233" mass="25205">MAGWRGGGVGGGEQAKVPALQPGEHLVFLKQLDALYTYPHLTSSWKIPVRTQTTNIFSLKKRGGKDPPPSDGLKSPPQKKPLLPCPHPTDSGPFLLPWEMCLAMPKKFLKIKLKKTPQAWLRSSLFCKGEGVAKKNIQEKYGGCFPSGALPAAIQCQAPCASGAFILRNRPPSLSPPPLFLHLLVDPLLIQVRPLNPAAKPSPVVELGGVGREQSLPLVAIGGHLFCFVRDFI</sequence>